<reference evidence="3" key="1">
    <citation type="submission" date="2023-07" db="EMBL/GenBank/DDBJ databases">
        <title>30 novel species of actinomycetes from the DSMZ collection.</title>
        <authorList>
            <person name="Nouioui I."/>
        </authorList>
    </citation>
    <scope>NUCLEOTIDE SEQUENCE [LARGE SCALE GENOMIC DNA]</scope>
    <source>
        <strain evidence="3">DSM 42041</strain>
    </source>
</reference>
<dbReference type="EMBL" id="JAVREQ010000037">
    <property type="protein sequence ID" value="MDT0382432.1"/>
    <property type="molecule type" value="Genomic_DNA"/>
</dbReference>
<protein>
    <submittedName>
        <fullName evidence="2">Uncharacterized protein</fullName>
    </submittedName>
</protein>
<comment type="caution">
    <text evidence="2">The sequence shown here is derived from an EMBL/GenBank/DDBJ whole genome shotgun (WGS) entry which is preliminary data.</text>
</comment>
<accession>A0ABU2P102</accession>
<feature type="region of interest" description="Disordered" evidence="1">
    <location>
        <begin position="1"/>
        <end position="20"/>
    </location>
</feature>
<evidence type="ECO:0000313" key="2">
    <source>
        <dbReference type="EMBL" id="MDT0382432.1"/>
    </source>
</evidence>
<evidence type="ECO:0000256" key="1">
    <source>
        <dbReference type="SAM" id="MobiDB-lite"/>
    </source>
</evidence>
<name>A0ABU2P102_9ACTN</name>
<organism evidence="2 3">
    <name type="scientific">Streptomyces hazeniae</name>
    <dbReference type="NCBI Taxonomy" id="3075538"/>
    <lineage>
        <taxon>Bacteria</taxon>
        <taxon>Bacillati</taxon>
        <taxon>Actinomycetota</taxon>
        <taxon>Actinomycetes</taxon>
        <taxon>Kitasatosporales</taxon>
        <taxon>Streptomycetaceae</taxon>
        <taxon>Streptomyces</taxon>
    </lineage>
</organism>
<dbReference type="RefSeq" id="WP_311676036.1">
    <property type="nucleotide sequence ID" value="NZ_JAVREQ010000037.1"/>
</dbReference>
<keyword evidence="3" id="KW-1185">Reference proteome</keyword>
<evidence type="ECO:0000313" key="3">
    <source>
        <dbReference type="Proteomes" id="UP001183414"/>
    </source>
</evidence>
<proteinExistence type="predicted"/>
<dbReference type="Proteomes" id="UP001183414">
    <property type="component" value="Unassembled WGS sequence"/>
</dbReference>
<gene>
    <name evidence="2" type="ORF">RM572_27105</name>
</gene>
<feature type="compositionally biased region" description="Basic and acidic residues" evidence="1">
    <location>
        <begin position="7"/>
        <end position="20"/>
    </location>
</feature>
<sequence length="67" mass="7139">MSEVLGDTDRDECLAGAGRGDDGRAWHPGKRFDAGPASLLLVSVKPLYTVDPFTVSSGPLRHVPSFL</sequence>